<dbReference type="Gene3D" id="1.10.10.10">
    <property type="entry name" value="Winged helix-like DNA-binding domain superfamily/Winged helix DNA-binding domain"/>
    <property type="match status" value="1"/>
</dbReference>
<dbReference type="InterPro" id="IPR011990">
    <property type="entry name" value="TPR-like_helical_dom_sf"/>
</dbReference>
<comment type="caution">
    <text evidence="5">The sequence shown here is derived from an EMBL/GenBank/DDBJ whole genome shotgun (WGS) entry which is preliminary data.</text>
</comment>
<dbReference type="GO" id="GO:0003677">
    <property type="term" value="F:DNA binding"/>
    <property type="evidence" value="ECO:0007669"/>
    <property type="project" value="InterPro"/>
</dbReference>
<gene>
    <name evidence="5" type="ORF">Val02_71810</name>
</gene>
<dbReference type="SMART" id="SM01043">
    <property type="entry name" value="BTAD"/>
    <property type="match status" value="1"/>
</dbReference>
<keyword evidence="1" id="KW-0805">Transcription regulation</keyword>
<sequence length="674" mass="71619">MSLHIGVLGPLDIRLDGQLRTVPAGRLATFLAGMALRANRVVPLLALAEELWGASPPRSARYNLRSYASQARRVLGDPDRLVARGEGYLLVAAPGEVDAEVFESSVNDAAGAPAGEAGALLGAALGLWRGPVAADVAHGPLIAARAGMLDELRVVAVEEHVAAQLRTGAAHPAELAARLRQHLAEHPYRERAWSQLMLALYRAGDPAAALGAHAAATRVLAEDLGIAPGPELAAMYRAVRDRDASVAGGTPAGWSGEPPPVPHQLPPTSGWFTGRQAELDRVCGALRPGAGPAVVVVTGPPGVGKSALAVTAAHRVAEAFPDGQLYVDLSPVTAPEQVLRRLLQALRRTPTPQVDAAELRTAGYGRRLLFVLDNADAFPDLGQLLPTGPGCAVIITRRSVPERPAAFQVALGAMPLAEARELIARVVGAEPQPDDSDAVTAVAQRCDLLPLAVRAAAVRLARRPDLPVPVLAARLRPLRFRLDELRCELLDVRTHYARACRTLGPGTEALWRLAQLRVPEYRVPVLAAVLGSGVREAETVFDRLVAEHIVTPVGTDRFRLPDLLRAYGAELAGYEPTVRRHAALMRAFDWYAAAAGHASATWLRVERENLLAAMRQAARVPGGENAVRRIARALHDNLRRGGHERQAALVRRLAVDAARRSTAAASAYVAAGDA</sequence>
<accession>A0A8J3YUX5</accession>
<dbReference type="Gene3D" id="3.40.50.300">
    <property type="entry name" value="P-loop containing nucleotide triphosphate hydrolases"/>
    <property type="match status" value="1"/>
</dbReference>
<dbReference type="PANTHER" id="PTHR35807:SF1">
    <property type="entry name" value="TRANSCRIPTIONAL REGULATOR REDD"/>
    <property type="match status" value="1"/>
</dbReference>
<organism evidence="5 6">
    <name type="scientific">Virgisporangium aliadipatigenens</name>
    <dbReference type="NCBI Taxonomy" id="741659"/>
    <lineage>
        <taxon>Bacteria</taxon>
        <taxon>Bacillati</taxon>
        <taxon>Actinomycetota</taxon>
        <taxon>Actinomycetes</taxon>
        <taxon>Micromonosporales</taxon>
        <taxon>Micromonosporaceae</taxon>
        <taxon>Virgisporangium</taxon>
    </lineage>
</organism>
<dbReference type="Pfam" id="PF13191">
    <property type="entry name" value="AAA_16"/>
    <property type="match status" value="1"/>
</dbReference>
<evidence type="ECO:0000259" key="3">
    <source>
        <dbReference type="SMART" id="SM00382"/>
    </source>
</evidence>
<protein>
    <recommendedName>
        <fullName evidence="7">SARP family transcriptional regulator</fullName>
    </recommendedName>
</protein>
<reference evidence="5" key="1">
    <citation type="submission" date="2021-01" db="EMBL/GenBank/DDBJ databases">
        <title>Whole genome shotgun sequence of Virgisporangium aliadipatigenens NBRC 105644.</title>
        <authorList>
            <person name="Komaki H."/>
            <person name="Tamura T."/>
        </authorList>
    </citation>
    <scope>NUCLEOTIDE SEQUENCE</scope>
    <source>
        <strain evidence="5">NBRC 105644</strain>
    </source>
</reference>
<evidence type="ECO:0000313" key="6">
    <source>
        <dbReference type="Proteomes" id="UP000619260"/>
    </source>
</evidence>
<dbReference type="GO" id="GO:0006355">
    <property type="term" value="P:regulation of DNA-templated transcription"/>
    <property type="evidence" value="ECO:0007669"/>
    <property type="project" value="InterPro"/>
</dbReference>
<dbReference type="SUPFAM" id="SSF46894">
    <property type="entry name" value="C-terminal effector domain of the bipartite response regulators"/>
    <property type="match status" value="1"/>
</dbReference>
<evidence type="ECO:0000259" key="4">
    <source>
        <dbReference type="SMART" id="SM01043"/>
    </source>
</evidence>
<dbReference type="InterPro" id="IPR016032">
    <property type="entry name" value="Sig_transdc_resp-reg_C-effctor"/>
</dbReference>
<dbReference type="SUPFAM" id="SSF48452">
    <property type="entry name" value="TPR-like"/>
    <property type="match status" value="1"/>
</dbReference>
<dbReference type="RefSeq" id="WP_203903729.1">
    <property type="nucleotide sequence ID" value="NZ_BOPF01000034.1"/>
</dbReference>
<dbReference type="Pfam" id="PF03704">
    <property type="entry name" value="BTAD"/>
    <property type="match status" value="1"/>
</dbReference>
<keyword evidence="6" id="KW-1185">Reference proteome</keyword>
<dbReference type="InterPro" id="IPR036388">
    <property type="entry name" value="WH-like_DNA-bd_sf"/>
</dbReference>
<feature type="domain" description="Bacterial transcriptional activator" evidence="4">
    <location>
        <begin position="97"/>
        <end position="240"/>
    </location>
</feature>
<dbReference type="InterPro" id="IPR041664">
    <property type="entry name" value="AAA_16"/>
</dbReference>
<dbReference type="Proteomes" id="UP000619260">
    <property type="component" value="Unassembled WGS sequence"/>
</dbReference>
<name>A0A8J3YUX5_9ACTN</name>
<dbReference type="InterPro" id="IPR003593">
    <property type="entry name" value="AAA+_ATPase"/>
</dbReference>
<dbReference type="CDD" id="cd15831">
    <property type="entry name" value="BTAD"/>
    <property type="match status" value="1"/>
</dbReference>
<keyword evidence="2" id="KW-0804">Transcription</keyword>
<dbReference type="SMART" id="SM00382">
    <property type="entry name" value="AAA"/>
    <property type="match status" value="1"/>
</dbReference>
<feature type="domain" description="AAA+ ATPase" evidence="3">
    <location>
        <begin position="291"/>
        <end position="415"/>
    </location>
</feature>
<evidence type="ECO:0000256" key="2">
    <source>
        <dbReference type="ARBA" id="ARBA00023163"/>
    </source>
</evidence>
<evidence type="ECO:0000256" key="1">
    <source>
        <dbReference type="ARBA" id="ARBA00023015"/>
    </source>
</evidence>
<dbReference type="PANTHER" id="PTHR35807">
    <property type="entry name" value="TRANSCRIPTIONAL REGULATOR REDD-RELATED"/>
    <property type="match status" value="1"/>
</dbReference>
<dbReference type="EMBL" id="BOPF01000034">
    <property type="protein sequence ID" value="GIJ50295.1"/>
    <property type="molecule type" value="Genomic_DNA"/>
</dbReference>
<proteinExistence type="predicted"/>
<dbReference type="InterPro" id="IPR027417">
    <property type="entry name" value="P-loop_NTPase"/>
</dbReference>
<evidence type="ECO:0008006" key="7">
    <source>
        <dbReference type="Google" id="ProtNLM"/>
    </source>
</evidence>
<dbReference type="SUPFAM" id="SSF52540">
    <property type="entry name" value="P-loop containing nucleoside triphosphate hydrolases"/>
    <property type="match status" value="1"/>
</dbReference>
<dbReference type="AlphaFoldDB" id="A0A8J3YUX5"/>
<dbReference type="InterPro" id="IPR005158">
    <property type="entry name" value="BTAD"/>
</dbReference>
<dbReference type="Gene3D" id="1.25.40.10">
    <property type="entry name" value="Tetratricopeptide repeat domain"/>
    <property type="match status" value="1"/>
</dbReference>
<dbReference type="InterPro" id="IPR051677">
    <property type="entry name" value="AfsR-DnrI-RedD_regulator"/>
</dbReference>
<evidence type="ECO:0000313" key="5">
    <source>
        <dbReference type="EMBL" id="GIJ50295.1"/>
    </source>
</evidence>